<feature type="compositionally biased region" description="Basic and acidic residues" evidence="3">
    <location>
        <begin position="40"/>
        <end position="70"/>
    </location>
</feature>
<dbReference type="GO" id="GO:0005615">
    <property type="term" value="C:extracellular space"/>
    <property type="evidence" value="ECO:0007669"/>
    <property type="project" value="TreeGrafter"/>
</dbReference>
<dbReference type="AlphaFoldDB" id="A0A1I8N907"/>
<reference evidence="5" key="1">
    <citation type="submission" date="2020-05" db="UniProtKB">
        <authorList>
            <consortium name="EnsemblMetazoa"/>
        </authorList>
    </citation>
    <scope>IDENTIFICATION</scope>
    <source>
        <strain evidence="5">Aabys</strain>
    </source>
</reference>
<feature type="region of interest" description="Disordered" evidence="3">
    <location>
        <begin position="156"/>
        <end position="189"/>
    </location>
</feature>
<dbReference type="RefSeq" id="XP_005177803.1">
    <property type="nucleotide sequence ID" value="XM_005177746.3"/>
</dbReference>
<dbReference type="VEuPathDB" id="VectorBase:MDOA012815"/>
<evidence type="ECO:0000313" key="6">
    <source>
        <dbReference type="Proteomes" id="UP001652621"/>
    </source>
</evidence>
<dbReference type="GO" id="GO:0031012">
    <property type="term" value="C:extracellular matrix"/>
    <property type="evidence" value="ECO:0007669"/>
    <property type="project" value="TreeGrafter"/>
</dbReference>
<dbReference type="STRING" id="7370.A0A1I8N907"/>
<evidence type="ECO:0000256" key="1">
    <source>
        <dbReference type="ARBA" id="ARBA00022460"/>
    </source>
</evidence>
<evidence type="ECO:0000313" key="5">
    <source>
        <dbReference type="EnsemblMetazoa" id="MDOA012815-PA"/>
    </source>
</evidence>
<gene>
    <name evidence="5" type="primary">101893680</name>
    <name evidence="7" type="synonym">LOC101893680</name>
</gene>
<dbReference type="PANTHER" id="PTHR12236">
    <property type="entry name" value="STRUCTURAL CONTITUENT OF CUTICLE"/>
    <property type="match status" value="1"/>
</dbReference>
<evidence type="ECO:0000256" key="3">
    <source>
        <dbReference type="SAM" id="MobiDB-lite"/>
    </source>
</evidence>
<feature type="chain" id="PRO_5044561394" evidence="4">
    <location>
        <begin position="21"/>
        <end position="189"/>
    </location>
</feature>
<dbReference type="InterPro" id="IPR000618">
    <property type="entry name" value="Insect_cuticle"/>
</dbReference>
<dbReference type="GeneID" id="101893680"/>
<proteinExistence type="predicted"/>
<evidence type="ECO:0000256" key="2">
    <source>
        <dbReference type="PROSITE-ProRule" id="PRU00497"/>
    </source>
</evidence>
<dbReference type="GO" id="GO:0042302">
    <property type="term" value="F:structural constituent of cuticle"/>
    <property type="evidence" value="ECO:0007669"/>
    <property type="project" value="UniProtKB-UniRule"/>
</dbReference>
<dbReference type="Proteomes" id="UP001652621">
    <property type="component" value="Unplaced"/>
</dbReference>
<dbReference type="KEGG" id="mde:101893680"/>
<keyword evidence="4" id="KW-0732">Signal</keyword>
<reference evidence="7" key="2">
    <citation type="submission" date="2025-04" db="UniProtKB">
        <authorList>
            <consortium name="RefSeq"/>
        </authorList>
    </citation>
    <scope>IDENTIFICATION</scope>
    <source>
        <strain evidence="7">Aabys</strain>
    </source>
</reference>
<feature type="region of interest" description="Disordered" evidence="3">
    <location>
        <begin position="103"/>
        <end position="128"/>
    </location>
</feature>
<evidence type="ECO:0000256" key="4">
    <source>
        <dbReference type="SAM" id="SignalP"/>
    </source>
</evidence>
<keyword evidence="6" id="KW-1185">Reference proteome</keyword>
<dbReference type="OrthoDB" id="6382835at2759"/>
<sequence>MRCFISFIALLVIGVTLIEAAPHDHGHGKASSYAIVTKHEDSHGGHHGHGYDDHGYGHHSEYHGHVEHHGHAGGYGSGHHDDSHDYHSYPEYEFSYGVKDSKTGDVKDQWESRDGDKVKGSYSLKESDGTTRVVNYSSDKKNGFEATVHKIGHAHHDEQGHHDYGHHGHSEYSHSGHGKATSYVSVKSH</sequence>
<dbReference type="PROSITE" id="PS51155">
    <property type="entry name" value="CHIT_BIND_RR_2"/>
    <property type="match status" value="1"/>
</dbReference>
<protein>
    <submittedName>
        <fullName evidence="7">Adult-specific cuticular protein ACP-22</fullName>
    </submittedName>
</protein>
<keyword evidence="1 2" id="KW-0193">Cuticle</keyword>
<feature type="compositionally biased region" description="Basic and acidic residues" evidence="3">
    <location>
        <begin position="156"/>
        <end position="174"/>
    </location>
</feature>
<dbReference type="Pfam" id="PF00379">
    <property type="entry name" value="Chitin_bind_4"/>
    <property type="match status" value="1"/>
</dbReference>
<dbReference type="VEuPathDB" id="VectorBase:MDOMA2_013765"/>
<accession>A0A1I8N907</accession>
<name>A0A1I8N907_MUSDO</name>
<dbReference type="InterPro" id="IPR051217">
    <property type="entry name" value="Insect_Cuticle_Struc_Prot"/>
</dbReference>
<organism evidence="5">
    <name type="scientific">Musca domestica</name>
    <name type="common">House fly</name>
    <dbReference type="NCBI Taxonomy" id="7370"/>
    <lineage>
        <taxon>Eukaryota</taxon>
        <taxon>Metazoa</taxon>
        <taxon>Ecdysozoa</taxon>
        <taxon>Arthropoda</taxon>
        <taxon>Hexapoda</taxon>
        <taxon>Insecta</taxon>
        <taxon>Pterygota</taxon>
        <taxon>Neoptera</taxon>
        <taxon>Endopterygota</taxon>
        <taxon>Diptera</taxon>
        <taxon>Brachycera</taxon>
        <taxon>Muscomorpha</taxon>
        <taxon>Muscoidea</taxon>
        <taxon>Muscidae</taxon>
        <taxon>Musca</taxon>
    </lineage>
</organism>
<evidence type="ECO:0000313" key="7">
    <source>
        <dbReference type="RefSeq" id="XP_005177803.1"/>
    </source>
</evidence>
<feature type="signal peptide" evidence="4">
    <location>
        <begin position="1"/>
        <end position="20"/>
    </location>
</feature>
<feature type="region of interest" description="Disordered" evidence="3">
    <location>
        <begin position="40"/>
        <end position="86"/>
    </location>
</feature>
<dbReference type="PRINTS" id="PR00947">
    <property type="entry name" value="CUTICLE"/>
</dbReference>
<dbReference type="EnsemblMetazoa" id="MDOA012815-RA">
    <property type="protein sequence ID" value="MDOA012815-PA"/>
    <property type="gene ID" value="MDOA012815"/>
</dbReference>
<dbReference type="PANTHER" id="PTHR12236:SF95">
    <property type="entry name" value="CUTICULAR PROTEIN 76BD, ISOFORM C-RELATED"/>
    <property type="match status" value="1"/>
</dbReference>